<reference evidence="15" key="1">
    <citation type="journal article" date="2020" name="J Insects Food Feed">
        <title>The yellow mealworm (Tenebrio molitor) genome: a resource for the emerging insects as food and feed industry.</title>
        <authorList>
            <person name="Eriksson T."/>
            <person name="Andere A."/>
            <person name="Kelstrup H."/>
            <person name="Emery V."/>
            <person name="Picard C."/>
        </authorList>
    </citation>
    <scope>NUCLEOTIDE SEQUENCE</scope>
    <source>
        <strain evidence="15">Stoneville</strain>
        <tissue evidence="15">Whole head</tissue>
    </source>
</reference>
<evidence type="ECO:0000256" key="5">
    <source>
        <dbReference type="ARBA" id="ARBA00022860"/>
    </source>
</evidence>
<evidence type="ECO:0000256" key="8">
    <source>
        <dbReference type="ARBA" id="ARBA00023159"/>
    </source>
</evidence>
<dbReference type="AlphaFoldDB" id="A0A8J6L9E6"/>
<comment type="subcellular location">
    <subcellularLocation>
        <location evidence="1">Nucleus speckle</location>
    </subcellularLocation>
</comment>
<evidence type="ECO:0000256" key="11">
    <source>
        <dbReference type="ARBA" id="ARBA00045821"/>
    </source>
</evidence>
<keyword evidence="16" id="KW-1185">Reference proteome</keyword>
<dbReference type="Pfam" id="PF00505">
    <property type="entry name" value="HMG_box"/>
    <property type="match status" value="1"/>
</dbReference>
<evidence type="ECO:0000256" key="9">
    <source>
        <dbReference type="ARBA" id="ARBA00023163"/>
    </source>
</evidence>
<keyword evidence="5" id="KW-0112">Calmodulin-binding</keyword>
<evidence type="ECO:0000256" key="1">
    <source>
        <dbReference type="ARBA" id="ARBA00004324"/>
    </source>
</evidence>
<dbReference type="PANTHER" id="PTHR10270">
    <property type="entry name" value="SOX TRANSCRIPTION FACTOR"/>
    <property type="match status" value="1"/>
</dbReference>
<feature type="DNA-binding region" description="HMG box" evidence="12">
    <location>
        <begin position="1"/>
        <end position="61"/>
    </location>
</feature>
<keyword evidence="7 12" id="KW-0238">DNA-binding</keyword>
<sequence>MLYANENRKKMSQLYPTESNKDISKRLGNGWKSLNEDERKKFFERAKAIGLQHKKEYPGICEGAIKGENRAPPEIDLNSKGLCPPKTGTRLPTGTVPLCGEFGSRRRKIGNCKREN</sequence>
<dbReference type="InterPro" id="IPR036910">
    <property type="entry name" value="HMG_box_dom_sf"/>
</dbReference>
<dbReference type="SMART" id="SM00398">
    <property type="entry name" value="HMG"/>
    <property type="match status" value="1"/>
</dbReference>
<keyword evidence="6" id="KW-0726">Sexual differentiation</keyword>
<comment type="caution">
    <text evidence="15">The sequence shown here is derived from an EMBL/GenBank/DDBJ whole genome shotgun (WGS) entry which is preliminary data.</text>
</comment>
<protein>
    <recommendedName>
        <fullName evidence="3">Sex-determining region Y protein</fullName>
    </recommendedName>
    <alternativeName>
        <fullName evidence="10">Testis-determining factor</fullName>
    </alternativeName>
</protein>
<dbReference type="GO" id="GO:0007548">
    <property type="term" value="P:sex differentiation"/>
    <property type="evidence" value="ECO:0007669"/>
    <property type="project" value="UniProtKB-KW"/>
</dbReference>
<dbReference type="InterPro" id="IPR009071">
    <property type="entry name" value="HMG_box_dom"/>
</dbReference>
<gene>
    <name evidence="15" type="ORF">GEV33_011940</name>
</gene>
<evidence type="ECO:0000256" key="3">
    <source>
        <dbReference type="ARBA" id="ARBA00019052"/>
    </source>
</evidence>
<comment type="function">
    <text evidence="11">Transcriptional regulator that controls a genetic switch in male development. It is necessary and sufficient for initiating male sex determination by directing the development of supporting cell precursors (pre-Sertoli cells) as Sertoli rather than granulosa cells. Involved in different aspects of gene regulation including promoter activation or repression. Binds to the DNA consensus sequence 5'-[AT]AACAA[AT]-3'. SRY HMG box recognizes DNA by partial intercalation in the minor groove and promotes DNA bending. Also involved in pre-mRNA splicing. In male adult brain involved in the maintenance of motor functions of dopaminergic neurons.</text>
</comment>
<dbReference type="PROSITE" id="PS50118">
    <property type="entry name" value="HMG_BOX_2"/>
    <property type="match status" value="1"/>
</dbReference>
<evidence type="ECO:0000256" key="7">
    <source>
        <dbReference type="ARBA" id="ARBA00023125"/>
    </source>
</evidence>
<evidence type="ECO:0000313" key="16">
    <source>
        <dbReference type="Proteomes" id="UP000719412"/>
    </source>
</evidence>
<dbReference type="EMBL" id="JABDTM020027226">
    <property type="protein sequence ID" value="KAH0810848.1"/>
    <property type="molecule type" value="Genomic_DNA"/>
</dbReference>
<evidence type="ECO:0000256" key="13">
    <source>
        <dbReference type="SAM" id="MobiDB-lite"/>
    </source>
</evidence>
<reference evidence="15" key="2">
    <citation type="submission" date="2021-08" db="EMBL/GenBank/DDBJ databases">
        <authorList>
            <person name="Eriksson T."/>
        </authorList>
    </citation>
    <scope>NUCLEOTIDE SEQUENCE</scope>
    <source>
        <strain evidence="15">Stoneville</strain>
        <tissue evidence="15">Whole head</tissue>
    </source>
</reference>
<dbReference type="GO" id="GO:0005516">
    <property type="term" value="F:calmodulin binding"/>
    <property type="evidence" value="ECO:0007669"/>
    <property type="project" value="UniProtKB-KW"/>
</dbReference>
<evidence type="ECO:0000256" key="2">
    <source>
        <dbReference type="ARBA" id="ARBA00005998"/>
    </source>
</evidence>
<dbReference type="GO" id="GO:0001228">
    <property type="term" value="F:DNA-binding transcription activator activity, RNA polymerase II-specific"/>
    <property type="evidence" value="ECO:0007669"/>
    <property type="project" value="TreeGrafter"/>
</dbReference>
<organism evidence="15 16">
    <name type="scientific">Tenebrio molitor</name>
    <name type="common">Yellow mealworm beetle</name>
    <dbReference type="NCBI Taxonomy" id="7067"/>
    <lineage>
        <taxon>Eukaryota</taxon>
        <taxon>Metazoa</taxon>
        <taxon>Ecdysozoa</taxon>
        <taxon>Arthropoda</taxon>
        <taxon>Hexapoda</taxon>
        <taxon>Insecta</taxon>
        <taxon>Pterygota</taxon>
        <taxon>Neoptera</taxon>
        <taxon>Endopterygota</taxon>
        <taxon>Coleoptera</taxon>
        <taxon>Polyphaga</taxon>
        <taxon>Cucujiformia</taxon>
        <taxon>Tenebrionidae</taxon>
        <taxon>Tenebrio</taxon>
    </lineage>
</organism>
<keyword evidence="9" id="KW-0804">Transcription</keyword>
<feature type="domain" description="HMG box" evidence="14">
    <location>
        <begin position="1"/>
        <end position="61"/>
    </location>
</feature>
<feature type="region of interest" description="Disordered" evidence="13">
    <location>
        <begin position="1"/>
        <end position="21"/>
    </location>
</feature>
<dbReference type="GO" id="GO:0030154">
    <property type="term" value="P:cell differentiation"/>
    <property type="evidence" value="ECO:0007669"/>
    <property type="project" value="UniProtKB-KW"/>
</dbReference>
<dbReference type="Proteomes" id="UP000719412">
    <property type="component" value="Unassembled WGS sequence"/>
</dbReference>
<evidence type="ECO:0000313" key="15">
    <source>
        <dbReference type="EMBL" id="KAH0810848.1"/>
    </source>
</evidence>
<dbReference type="SUPFAM" id="SSF47095">
    <property type="entry name" value="HMG-box"/>
    <property type="match status" value="1"/>
</dbReference>
<proteinExistence type="inferred from homology"/>
<dbReference type="GO" id="GO:0000978">
    <property type="term" value="F:RNA polymerase II cis-regulatory region sequence-specific DNA binding"/>
    <property type="evidence" value="ECO:0007669"/>
    <property type="project" value="TreeGrafter"/>
</dbReference>
<evidence type="ECO:0000256" key="6">
    <source>
        <dbReference type="ARBA" id="ARBA00022928"/>
    </source>
</evidence>
<keyword evidence="4" id="KW-0221">Differentiation</keyword>
<feature type="region of interest" description="Disordered" evidence="13">
    <location>
        <begin position="68"/>
        <end position="90"/>
    </location>
</feature>
<comment type="similarity">
    <text evidence="2">Belongs to the SRY family.</text>
</comment>
<evidence type="ECO:0000256" key="10">
    <source>
        <dbReference type="ARBA" id="ARBA00032498"/>
    </source>
</evidence>
<dbReference type="GO" id="GO:0016607">
    <property type="term" value="C:nuclear speck"/>
    <property type="evidence" value="ECO:0007669"/>
    <property type="project" value="UniProtKB-SubCell"/>
</dbReference>
<accession>A0A8J6L9E6</accession>
<name>A0A8J6L9E6_TENMO</name>
<dbReference type="InterPro" id="IPR050140">
    <property type="entry name" value="SRY-related_HMG-box_TF-like"/>
</dbReference>
<dbReference type="PANTHER" id="PTHR10270:SF161">
    <property type="entry name" value="SEX-DETERMINING REGION Y PROTEIN"/>
    <property type="match status" value="1"/>
</dbReference>
<evidence type="ECO:0000259" key="14">
    <source>
        <dbReference type="PROSITE" id="PS50118"/>
    </source>
</evidence>
<evidence type="ECO:0000256" key="4">
    <source>
        <dbReference type="ARBA" id="ARBA00022782"/>
    </source>
</evidence>
<keyword evidence="12" id="KW-0539">Nucleus</keyword>
<dbReference type="Gene3D" id="1.10.30.10">
    <property type="entry name" value="High mobility group box domain"/>
    <property type="match status" value="1"/>
</dbReference>
<keyword evidence="8" id="KW-0010">Activator</keyword>
<evidence type="ECO:0000256" key="12">
    <source>
        <dbReference type="PROSITE-ProRule" id="PRU00267"/>
    </source>
</evidence>